<proteinExistence type="predicted"/>
<dbReference type="Proteomes" id="UP000469558">
    <property type="component" value="Unassembled WGS sequence"/>
</dbReference>
<organism evidence="2 3">
    <name type="scientific">Lachnellula suecica</name>
    <dbReference type="NCBI Taxonomy" id="602035"/>
    <lineage>
        <taxon>Eukaryota</taxon>
        <taxon>Fungi</taxon>
        <taxon>Dikarya</taxon>
        <taxon>Ascomycota</taxon>
        <taxon>Pezizomycotina</taxon>
        <taxon>Leotiomycetes</taxon>
        <taxon>Helotiales</taxon>
        <taxon>Lachnaceae</taxon>
        <taxon>Lachnellula</taxon>
    </lineage>
</organism>
<accession>A0A8T9C8C8</accession>
<evidence type="ECO:0000313" key="2">
    <source>
        <dbReference type="EMBL" id="TVY81965.1"/>
    </source>
</evidence>
<evidence type="ECO:0000313" key="3">
    <source>
        <dbReference type="Proteomes" id="UP000469558"/>
    </source>
</evidence>
<feature type="region of interest" description="Disordered" evidence="1">
    <location>
        <begin position="236"/>
        <end position="257"/>
    </location>
</feature>
<comment type="caution">
    <text evidence="2">The sequence shown here is derived from an EMBL/GenBank/DDBJ whole genome shotgun (WGS) entry which is preliminary data.</text>
</comment>
<keyword evidence="3" id="KW-1185">Reference proteome</keyword>
<dbReference type="EMBL" id="QGMK01000395">
    <property type="protein sequence ID" value="TVY81965.1"/>
    <property type="molecule type" value="Genomic_DNA"/>
</dbReference>
<reference evidence="2 3" key="1">
    <citation type="submission" date="2018-05" db="EMBL/GenBank/DDBJ databases">
        <title>Genome sequencing and assembly of the regulated plant pathogen Lachnellula willkommii and related sister species for the development of diagnostic species identification markers.</title>
        <authorList>
            <person name="Giroux E."/>
            <person name="Bilodeau G."/>
        </authorList>
    </citation>
    <scope>NUCLEOTIDE SEQUENCE [LARGE SCALE GENOMIC DNA]</scope>
    <source>
        <strain evidence="2 3">CBS 268.59</strain>
    </source>
</reference>
<gene>
    <name evidence="2" type="ORF">LSUE1_G004357</name>
</gene>
<dbReference type="AlphaFoldDB" id="A0A8T9C8C8"/>
<sequence length="392" mass="46695">MAAYIRSSRKASCPPPQKLWDPSSVLGIINTDAGYHSITCSGYAPSQRRRCRNPIRMDNRALITETLDEISYLSPNDPRVMKKLRVIAEPALCVRYHQGQAGELVRKWAEKIKRVDVKPRIRERETTMEDLKERMKEMQELLDRLQEAASMVGLVDEHQEEASQRRNIERREARKVEKERLERERVAEERRKREEEEHLERDRVEKERVERQRLAEERRKREEEERLEKELLEKERLEEEKTERAASNERIRQRAQKRREEAEQLKRKKEQKEKEEWDQLWTSYQNKWTHFKACASIEGNLRDAIPWPVKSGLYRDVGASKVKDFMQHAMPKDANMRSLIRKECLKWHENGTISRRYKSKLTPADQLMIDMICRVMTDVLDASAGRSADFDE</sequence>
<evidence type="ECO:0000256" key="1">
    <source>
        <dbReference type="SAM" id="MobiDB-lite"/>
    </source>
</evidence>
<protein>
    <submittedName>
        <fullName evidence="2">Reticulocyte-binding protein 2-like protein a</fullName>
    </submittedName>
</protein>
<name>A0A8T9C8C8_9HELO</name>
<dbReference type="OrthoDB" id="8062037at2759"/>